<feature type="signal peptide" evidence="1">
    <location>
        <begin position="1"/>
        <end position="18"/>
    </location>
</feature>
<feature type="chain" id="PRO_5047107967" evidence="1">
    <location>
        <begin position="19"/>
        <end position="100"/>
    </location>
</feature>
<protein>
    <submittedName>
        <fullName evidence="2">Uncharacterized protein</fullName>
    </submittedName>
</protein>
<organism evidence="2 3">
    <name type="scientific">Sulfitobacter porphyrae</name>
    <dbReference type="NCBI Taxonomy" id="1246864"/>
    <lineage>
        <taxon>Bacteria</taxon>
        <taxon>Pseudomonadati</taxon>
        <taxon>Pseudomonadota</taxon>
        <taxon>Alphaproteobacteria</taxon>
        <taxon>Rhodobacterales</taxon>
        <taxon>Roseobacteraceae</taxon>
        <taxon>Sulfitobacter</taxon>
    </lineage>
</organism>
<proteinExistence type="predicted"/>
<evidence type="ECO:0000256" key="1">
    <source>
        <dbReference type="SAM" id="SignalP"/>
    </source>
</evidence>
<comment type="caution">
    <text evidence="2">The sequence shown here is derived from an EMBL/GenBank/DDBJ whole genome shotgun (WGS) entry which is preliminary data.</text>
</comment>
<evidence type="ECO:0000313" key="3">
    <source>
        <dbReference type="Proteomes" id="UP001596353"/>
    </source>
</evidence>
<dbReference type="EMBL" id="JBHSWG010000004">
    <property type="protein sequence ID" value="MFC6762562.1"/>
    <property type="molecule type" value="Genomic_DNA"/>
</dbReference>
<gene>
    <name evidence="2" type="ORF">ACFQFQ_28250</name>
</gene>
<reference evidence="3" key="1">
    <citation type="journal article" date="2019" name="Int. J. Syst. Evol. Microbiol.">
        <title>The Global Catalogue of Microorganisms (GCM) 10K type strain sequencing project: providing services to taxonomists for standard genome sequencing and annotation.</title>
        <authorList>
            <consortium name="The Broad Institute Genomics Platform"/>
            <consortium name="The Broad Institute Genome Sequencing Center for Infectious Disease"/>
            <person name="Wu L."/>
            <person name="Ma J."/>
        </authorList>
    </citation>
    <scope>NUCLEOTIDE SEQUENCE [LARGE SCALE GENOMIC DNA]</scope>
    <source>
        <strain evidence="3">CCUG 66188</strain>
    </source>
</reference>
<sequence length="100" mass="11178">MTLVVATTAALTSTPVTAQTLAEILAPRPDTYACWQRSYSADHLAEHPLQKVTEVFFHLSYYEMEHHEAGKGNYSFSVDFTTRERKGGAAGCVIRMIRAR</sequence>
<keyword evidence="3" id="KW-1185">Reference proteome</keyword>
<dbReference type="Proteomes" id="UP001596353">
    <property type="component" value="Unassembled WGS sequence"/>
</dbReference>
<keyword evidence="1" id="KW-0732">Signal</keyword>
<name>A0ABW2BAN4_9RHOB</name>
<evidence type="ECO:0000313" key="2">
    <source>
        <dbReference type="EMBL" id="MFC6762562.1"/>
    </source>
</evidence>
<accession>A0ABW2BAN4</accession>